<accession>A0ACD5UBE7</accession>
<proteinExistence type="predicted"/>
<keyword evidence="2" id="KW-1185">Reference proteome</keyword>
<dbReference type="Proteomes" id="UP001732700">
    <property type="component" value="Chromosome 2A"/>
</dbReference>
<organism evidence="1 2">
    <name type="scientific">Avena sativa</name>
    <name type="common">Oat</name>
    <dbReference type="NCBI Taxonomy" id="4498"/>
    <lineage>
        <taxon>Eukaryota</taxon>
        <taxon>Viridiplantae</taxon>
        <taxon>Streptophyta</taxon>
        <taxon>Embryophyta</taxon>
        <taxon>Tracheophyta</taxon>
        <taxon>Spermatophyta</taxon>
        <taxon>Magnoliopsida</taxon>
        <taxon>Liliopsida</taxon>
        <taxon>Poales</taxon>
        <taxon>Poaceae</taxon>
        <taxon>BOP clade</taxon>
        <taxon>Pooideae</taxon>
        <taxon>Poodae</taxon>
        <taxon>Poeae</taxon>
        <taxon>Poeae Chloroplast Group 1 (Aveneae type)</taxon>
        <taxon>Aveninae</taxon>
        <taxon>Avena</taxon>
    </lineage>
</organism>
<name>A0ACD5UBE7_AVESA</name>
<reference evidence="1" key="1">
    <citation type="submission" date="2021-05" db="EMBL/GenBank/DDBJ databases">
        <authorList>
            <person name="Scholz U."/>
            <person name="Mascher M."/>
            <person name="Fiebig A."/>
        </authorList>
    </citation>
    <scope>NUCLEOTIDE SEQUENCE [LARGE SCALE GENOMIC DNA]</scope>
</reference>
<sequence>MGSIVRQESFSEDDDLYDDDEVLLEAPTLTSKEMARAREEALYVLKTKSSEEAFKIFTEGLKYKVEGPPGQGQGQGQAQAQSAKPPTTPATGKGQSQTTAVVLPREN</sequence>
<evidence type="ECO:0000313" key="2">
    <source>
        <dbReference type="Proteomes" id="UP001732700"/>
    </source>
</evidence>
<dbReference type="EnsemblPlants" id="AVESA.00010b.r2.2AG0224730.1">
    <property type="protein sequence ID" value="AVESA.00010b.r2.2AG0224730.1.CDS"/>
    <property type="gene ID" value="AVESA.00010b.r2.2AG0224730"/>
</dbReference>
<evidence type="ECO:0000313" key="1">
    <source>
        <dbReference type="EnsemblPlants" id="AVESA.00010b.r2.2AG0224730.1.CDS"/>
    </source>
</evidence>
<reference evidence="1" key="2">
    <citation type="submission" date="2025-09" db="UniProtKB">
        <authorList>
            <consortium name="EnsemblPlants"/>
        </authorList>
    </citation>
    <scope>IDENTIFICATION</scope>
</reference>
<protein>
    <submittedName>
        <fullName evidence="1">Uncharacterized protein</fullName>
    </submittedName>
</protein>